<evidence type="ECO:0000313" key="2">
    <source>
        <dbReference type="Proteomes" id="UP001551584"/>
    </source>
</evidence>
<accession>A0ABV3EKS3</accession>
<proteinExistence type="predicted"/>
<gene>
    <name evidence="1" type="ORF">AB0D95_05795</name>
</gene>
<sequence length="170" mass="18250">MAVVFELVVNFGSDPGAAREAARGPLASTVLRAGARHVACHPPLLNTRGPYAELSLIPVAVGYGVSLDRDLPRLRLSAAELSELGHGLYAVLRRLDGYVAAAVGWDPEWQLDTAGLAADWSEELADGSLDGHVVRESLRDELGLGDAYVPFRPGYLWVPYRGETRPNFGG</sequence>
<keyword evidence="2" id="KW-1185">Reference proteome</keyword>
<dbReference type="Proteomes" id="UP001551584">
    <property type="component" value="Unassembled WGS sequence"/>
</dbReference>
<dbReference type="RefSeq" id="WP_359269364.1">
    <property type="nucleotide sequence ID" value="NZ_JBEZNA010000008.1"/>
</dbReference>
<protein>
    <submittedName>
        <fullName evidence="1">Uncharacterized protein</fullName>
    </submittedName>
</protein>
<reference evidence="1 2" key="1">
    <citation type="submission" date="2024-06" db="EMBL/GenBank/DDBJ databases">
        <title>The Natural Products Discovery Center: Release of the First 8490 Sequenced Strains for Exploring Actinobacteria Biosynthetic Diversity.</title>
        <authorList>
            <person name="Kalkreuter E."/>
            <person name="Kautsar S.A."/>
            <person name="Yang D."/>
            <person name="Bader C.D."/>
            <person name="Teijaro C.N."/>
            <person name="Fluegel L."/>
            <person name="Davis C.M."/>
            <person name="Simpson J.R."/>
            <person name="Lauterbach L."/>
            <person name="Steele A.D."/>
            <person name="Gui C."/>
            <person name="Meng S."/>
            <person name="Li G."/>
            <person name="Viehrig K."/>
            <person name="Ye F."/>
            <person name="Su P."/>
            <person name="Kiefer A.F."/>
            <person name="Nichols A."/>
            <person name="Cepeda A.J."/>
            <person name="Yan W."/>
            <person name="Fan B."/>
            <person name="Jiang Y."/>
            <person name="Adhikari A."/>
            <person name="Zheng C.-J."/>
            <person name="Schuster L."/>
            <person name="Cowan T.M."/>
            <person name="Smanski M.J."/>
            <person name="Chevrette M.G."/>
            <person name="De Carvalho L.P.S."/>
            <person name="Shen B."/>
        </authorList>
    </citation>
    <scope>NUCLEOTIDE SEQUENCE [LARGE SCALE GENOMIC DNA]</scope>
    <source>
        <strain evidence="1 2">NPDC048117</strain>
    </source>
</reference>
<dbReference type="EMBL" id="JBEZNA010000008">
    <property type="protein sequence ID" value="MEU9576783.1"/>
    <property type="molecule type" value="Genomic_DNA"/>
</dbReference>
<evidence type="ECO:0000313" key="1">
    <source>
        <dbReference type="EMBL" id="MEU9576783.1"/>
    </source>
</evidence>
<name>A0ABV3EKS3_9ACTN</name>
<comment type="caution">
    <text evidence="1">The sequence shown here is derived from an EMBL/GenBank/DDBJ whole genome shotgun (WGS) entry which is preliminary data.</text>
</comment>
<organism evidence="1 2">
    <name type="scientific">Streptomyces chilikensis</name>
    <dbReference type="NCBI Taxonomy" id="1194079"/>
    <lineage>
        <taxon>Bacteria</taxon>
        <taxon>Bacillati</taxon>
        <taxon>Actinomycetota</taxon>
        <taxon>Actinomycetes</taxon>
        <taxon>Kitasatosporales</taxon>
        <taxon>Streptomycetaceae</taxon>
        <taxon>Streptomyces</taxon>
    </lineage>
</organism>